<evidence type="ECO:0000313" key="2">
    <source>
        <dbReference type="EMBL" id="QIX02241.1"/>
    </source>
</evidence>
<organism evidence="2 3">
    <name type="scientific">Peltaster fructicola</name>
    <dbReference type="NCBI Taxonomy" id="286661"/>
    <lineage>
        <taxon>Eukaryota</taxon>
        <taxon>Fungi</taxon>
        <taxon>Dikarya</taxon>
        <taxon>Ascomycota</taxon>
        <taxon>Pezizomycotina</taxon>
        <taxon>Dothideomycetes</taxon>
        <taxon>Dothideomycetes incertae sedis</taxon>
        <taxon>Peltaster</taxon>
    </lineage>
</organism>
<dbReference type="InterPro" id="IPR055420">
    <property type="entry name" value="IgD3_Trs65"/>
</dbReference>
<dbReference type="PANTHER" id="PTHR28159:SF1">
    <property type="entry name" value="TRAFFICKING PROTEIN PARTICLE COMPLEX II-SPECIFIC SUBUNIT 65"/>
    <property type="match status" value="1"/>
</dbReference>
<protein>
    <recommendedName>
        <fullName evidence="1">Trafficking protein particle complex II-specific subunit 65 IgD3 domain-containing protein</fullName>
    </recommendedName>
</protein>
<feature type="domain" description="Trafficking protein particle complex II-specific subunit 65 IgD3" evidence="1">
    <location>
        <begin position="438"/>
        <end position="492"/>
    </location>
</feature>
<dbReference type="InterPro" id="IPR024662">
    <property type="entry name" value="Trs65"/>
</dbReference>
<sequence length="494" mass="53742">MEHADDHQAIKRAYEDFVQLSTIDVIVPRSKEIKASALLKKQTDELHRTPSRSTIFFDEVTSVCVVLRTSASPSAIEVLLPHLELTTSAYATNAAEGAANATSVTSKHEITVVRNAAAEGASTVKVGTATHIAWSQSLHVRRPRARLQRPAVYFTATLSFKADYLEQASRAEKHFLPSFQPLPSNVLESFSSRSGRDDDKVYLSEARITKVAPPSPRTDGLRALRGATKRAFPAVPAVIPRLRCTAISGSVFVSLQIEASQILSGDVTLHDVSFEVSEADIDRIGESFESSTLQAGDEIALVYKIMEKRSLEKSGPPGLTSIAIRATAHLEQGTEVELSLSWQTQIELSKENPTKYCSWSGETRPGSAAQQSVPRVRDNSQSAGTLIFDFSAPKRVSMSAGFCDVSIRCVNRSQSIRQLAIRTNAEAPSLLRNAMTTTPDIRLGPVGSGECFEAVVKYQILAPGVLNLGQMWIVDLDSGESIRVQDLPDVVAHE</sequence>
<dbReference type="GO" id="GO:0006891">
    <property type="term" value="P:intra-Golgi vesicle-mediated transport"/>
    <property type="evidence" value="ECO:0007669"/>
    <property type="project" value="InterPro"/>
</dbReference>
<accession>A0A6H0Y5N7</accession>
<dbReference type="AlphaFoldDB" id="A0A6H0Y5N7"/>
<dbReference type="OrthoDB" id="5345392at2759"/>
<dbReference type="Pfam" id="PF12735">
    <property type="entry name" value="IgD3_Trs65"/>
    <property type="match status" value="1"/>
</dbReference>
<dbReference type="GO" id="GO:0005802">
    <property type="term" value="C:trans-Golgi network"/>
    <property type="evidence" value="ECO:0007669"/>
    <property type="project" value="TreeGrafter"/>
</dbReference>
<keyword evidence="3" id="KW-1185">Reference proteome</keyword>
<dbReference type="PANTHER" id="PTHR28159">
    <property type="entry name" value="TRAFFICKING PROTEIN PARTICLE COMPLEX II-SPECIFIC SUBUNIT 65"/>
    <property type="match status" value="1"/>
</dbReference>
<name>A0A6H0Y5N7_9PEZI</name>
<evidence type="ECO:0000313" key="3">
    <source>
        <dbReference type="Proteomes" id="UP000503462"/>
    </source>
</evidence>
<gene>
    <name evidence="2" type="ORF">AMS68_007758</name>
</gene>
<dbReference type="Proteomes" id="UP000503462">
    <property type="component" value="Chromosome 5"/>
</dbReference>
<dbReference type="EMBL" id="CP051143">
    <property type="protein sequence ID" value="QIX02241.1"/>
    <property type="molecule type" value="Genomic_DNA"/>
</dbReference>
<proteinExistence type="predicted"/>
<reference evidence="2 3" key="1">
    <citation type="journal article" date="2016" name="Sci. Rep.">
        <title>Peltaster fructicola genome reveals evolution from an invasive phytopathogen to an ectophytic parasite.</title>
        <authorList>
            <person name="Xu C."/>
            <person name="Chen H."/>
            <person name="Gleason M.L."/>
            <person name="Xu J.R."/>
            <person name="Liu H."/>
            <person name="Zhang R."/>
            <person name="Sun G."/>
        </authorList>
    </citation>
    <scope>NUCLEOTIDE SEQUENCE [LARGE SCALE GENOMIC DNA]</scope>
    <source>
        <strain evidence="2 3">LNHT1506</strain>
    </source>
</reference>
<evidence type="ECO:0000259" key="1">
    <source>
        <dbReference type="Pfam" id="PF12735"/>
    </source>
</evidence>
<dbReference type="GO" id="GO:1990071">
    <property type="term" value="C:TRAPPII protein complex"/>
    <property type="evidence" value="ECO:0007669"/>
    <property type="project" value="InterPro"/>
</dbReference>